<reference evidence="2 3" key="1">
    <citation type="journal article" date="2022" name="Nat. Plants">
        <title>Genomes of leafy and leafless Platanthera orchids illuminate the evolution of mycoheterotrophy.</title>
        <authorList>
            <person name="Li M.H."/>
            <person name="Liu K.W."/>
            <person name="Li Z."/>
            <person name="Lu H.C."/>
            <person name="Ye Q.L."/>
            <person name="Zhang D."/>
            <person name="Wang J.Y."/>
            <person name="Li Y.F."/>
            <person name="Zhong Z.M."/>
            <person name="Liu X."/>
            <person name="Yu X."/>
            <person name="Liu D.K."/>
            <person name="Tu X.D."/>
            <person name="Liu B."/>
            <person name="Hao Y."/>
            <person name="Liao X.Y."/>
            <person name="Jiang Y.T."/>
            <person name="Sun W.H."/>
            <person name="Chen J."/>
            <person name="Chen Y.Q."/>
            <person name="Ai Y."/>
            <person name="Zhai J.W."/>
            <person name="Wu S.S."/>
            <person name="Zhou Z."/>
            <person name="Hsiao Y.Y."/>
            <person name="Wu W.L."/>
            <person name="Chen Y.Y."/>
            <person name="Lin Y.F."/>
            <person name="Hsu J.L."/>
            <person name="Li C.Y."/>
            <person name="Wang Z.W."/>
            <person name="Zhao X."/>
            <person name="Zhong W.Y."/>
            <person name="Ma X.K."/>
            <person name="Ma L."/>
            <person name="Huang J."/>
            <person name="Chen G.Z."/>
            <person name="Huang M.Z."/>
            <person name="Huang L."/>
            <person name="Peng D.H."/>
            <person name="Luo Y.B."/>
            <person name="Zou S.Q."/>
            <person name="Chen S.P."/>
            <person name="Lan S."/>
            <person name="Tsai W.C."/>
            <person name="Van de Peer Y."/>
            <person name="Liu Z.J."/>
        </authorList>
    </citation>
    <scope>NUCLEOTIDE SEQUENCE [LARGE SCALE GENOMIC DNA]</scope>
    <source>
        <strain evidence="2">Lor287</strain>
    </source>
</reference>
<feature type="compositionally biased region" description="Low complexity" evidence="1">
    <location>
        <begin position="196"/>
        <end position="205"/>
    </location>
</feature>
<comment type="caution">
    <text evidence="2">The sequence shown here is derived from an EMBL/GenBank/DDBJ whole genome shotgun (WGS) entry which is preliminary data.</text>
</comment>
<feature type="compositionally biased region" description="Low complexity" evidence="1">
    <location>
        <begin position="280"/>
        <end position="307"/>
    </location>
</feature>
<evidence type="ECO:0000313" key="3">
    <source>
        <dbReference type="Proteomes" id="UP001418222"/>
    </source>
</evidence>
<sequence length="347" mass="37212">MPAPIISSKTGKHPLLQDRRLSSSNPRDASRVPRRRKKQCENDEIGTNNVDAAARGRSTGNHRRCRPSFNASTGQRLPSGYHRRFSFSLQAAPLLFLHTVETVVAVDNRKVNPSCPNASNPFHQCAEYCSQRSAIQKKQGSSGLGWLSVKRTTAITVDDQMVYRARYDRAATPWWTVAGEGRRAAVGEAAGRGGRTRPPLAGGAPRPRETWSGAAGHNPPPPPPRAAPRGHGRLPGAAVLARAAPGRDGRAQPPLRGRLPLTMHGRRPRRGAVGHGRPRAGGAPRPPEVAAGRGDGAWPADRGPPDAGDGDAGDGDAGDRSWWRIGWCLRMRVAIACAVIKLMIPPS</sequence>
<evidence type="ECO:0000256" key="1">
    <source>
        <dbReference type="SAM" id="MobiDB-lite"/>
    </source>
</evidence>
<keyword evidence="3" id="KW-1185">Reference proteome</keyword>
<dbReference type="EMBL" id="JBBWWQ010000012">
    <property type="protein sequence ID" value="KAK8934765.1"/>
    <property type="molecule type" value="Genomic_DNA"/>
</dbReference>
<accession>A0AAP0BAN9</accession>
<gene>
    <name evidence="2" type="ORF">KSP39_PZI014985</name>
</gene>
<protein>
    <submittedName>
        <fullName evidence="2">Uncharacterized protein</fullName>
    </submittedName>
</protein>
<name>A0AAP0BAN9_9ASPA</name>
<dbReference type="Proteomes" id="UP001418222">
    <property type="component" value="Unassembled WGS sequence"/>
</dbReference>
<feature type="compositionally biased region" description="Basic residues" evidence="1">
    <location>
        <begin position="264"/>
        <end position="278"/>
    </location>
</feature>
<organism evidence="2 3">
    <name type="scientific">Platanthera zijinensis</name>
    <dbReference type="NCBI Taxonomy" id="2320716"/>
    <lineage>
        <taxon>Eukaryota</taxon>
        <taxon>Viridiplantae</taxon>
        <taxon>Streptophyta</taxon>
        <taxon>Embryophyta</taxon>
        <taxon>Tracheophyta</taxon>
        <taxon>Spermatophyta</taxon>
        <taxon>Magnoliopsida</taxon>
        <taxon>Liliopsida</taxon>
        <taxon>Asparagales</taxon>
        <taxon>Orchidaceae</taxon>
        <taxon>Orchidoideae</taxon>
        <taxon>Orchideae</taxon>
        <taxon>Orchidinae</taxon>
        <taxon>Platanthera</taxon>
    </lineage>
</organism>
<proteinExistence type="predicted"/>
<dbReference type="AlphaFoldDB" id="A0AAP0BAN9"/>
<evidence type="ECO:0000313" key="2">
    <source>
        <dbReference type="EMBL" id="KAK8934765.1"/>
    </source>
</evidence>
<feature type="region of interest" description="Disordered" evidence="1">
    <location>
        <begin position="187"/>
        <end position="317"/>
    </location>
</feature>
<feature type="region of interest" description="Disordered" evidence="1">
    <location>
        <begin position="1"/>
        <end position="73"/>
    </location>
</feature>